<organism evidence="1 2">
    <name type="scientific">Aureibaculum algae</name>
    <dbReference type="NCBI Taxonomy" id="2584122"/>
    <lineage>
        <taxon>Bacteria</taxon>
        <taxon>Pseudomonadati</taxon>
        <taxon>Bacteroidota</taxon>
        <taxon>Flavobacteriia</taxon>
        <taxon>Flavobacteriales</taxon>
        <taxon>Flavobacteriaceae</taxon>
        <taxon>Aureibaculum</taxon>
    </lineage>
</organism>
<dbReference type="SUPFAM" id="SSF69754">
    <property type="entry name" value="Ribosome binding protein Y (YfiA homologue)"/>
    <property type="match status" value="1"/>
</dbReference>
<dbReference type="EMBL" id="CP040749">
    <property type="protein sequence ID" value="QCX39926.1"/>
    <property type="molecule type" value="Genomic_DNA"/>
</dbReference>
<sequence>MEIIIQFVKMPTSETMETFVTERLEKLEKKYDWIIKADVSYKLENDPTGKGKICDIRLSLPGPLIFATSDENSWEAATDATIRDIEKQLQKRKASMKTHS</sequence>
<proteinExistence type="predicted"/>
<reference evidence="1 2" key="1">
    <citation type="submission" date="2019-05" db="EMBL/GenBank/DDBJ databases">
        <title>Algicella ahnfeltiae gen. nov., sp. nov., a novel marine bacterium of the family Flavobacteriaceae isolated from a red alga.</title>
        <authorList>
            <person name="Nedashkovskaya O.I."/>
            <person name="Kukhlevskiy A.D."/>
            <person name="Kim S.-G."/>
            <person name="Zhukova N.V."/>
            <person name="Mikhailov V.V."/>
        </authorList>
    </citation>
    <scope>NUCLEOTIDE SEQUENCE [LARGE SCALE GENOMIC DNA]</scope>
    <source>
        <strain evidence="1 2">10Alg115</strain>
    </source>
</reference>
<dbReference type="RefSeq" id="WP_117879253.1">
    <property type="nucleotide sequence ID" value="NZ_CP040749.1"/>
</dbReference>
<dbReference type="NCBIfam" id="TIGR00741">
    <property type="entry name" value="yfiA"/>
    <property type="match status" value="1"/>
</dbReference>
<dbReference type="InterPro" id="IPR003489">
    <property type="entry name" value="RHF/RaiA"/>
</dbReference>
<dbReference type="InterPro" id="IPR036567">
    <property type="entry name" value="RHF-like"/>
</dbReference>
<dbReference type="KEGG" id="fbe:FF125_16320"/>
<keyword evidence="2" id="KW-1185">Reference proteome</keyword>
<name>A0A5B7TXQ5_9FLAO</name>
<dbReference type="Gene3D" id="3.30.160.100">
    <property type="entry name" value="Ribosome hibernation promotion factor-like"/>
    <property type="match status" value="1"/>
</dbReference>
<dbReference type="Proteomes" id="UP000306229">
    <property type="component" value="Chromosome"/>
</dbReference>
<gene>
    <name evidence="1" type="primary">raiA</name>
    <name evidence="1" type="ORF">FF125_16320</name>
</gene>
<accession>A0A5B7TXQ5</accession>
<evidence type="ECO:0000313" key="1">
    <source>
        <dbReference type="EMBL" id="QCX39926.1"/>
    </source>
</evidence>
<dbReference type="OrthoDB" id="9808702at2"/>
<dbReference type="Pfam" id="PF02482">
    <property type="entry name" value="Ribosomal_S30AE"/>
    <property type="match status" value="1"/>
</dbReference>
<evidence type="ECO:0000313" key="2">
    <source>
        <dbReference type="Proteomes" id="UP000306229"/>
    </source>
</evidence>
<dbReference type="AlphaFoldDB" id="A0A5B7TXQ5"/>
<protein>
    <submittedName>
        <fullName evidence="1">Ribosome-associated translation inhibitor RaiA</fullName>
    </submittedName>
</protein>